<reference evidence="2" key="1">
    <citation type="submission" date="2022-10" db="EMBL/GenBank/DDBJ databases">
        <title>Puccinia triticina Genome sequencing and assembly.</title>
        <authorList>
            <person name="Li C."/>
        </authorList>
    </citation>
    <scope>NUCLEOTIDE SEQUENCE</scope>
    <source>
        <strain evidence="2">Pt15</strain>
    </source>
</reference>
<feature type="signal peptide" evidence="1">
    <location>
        <begin position="1"/>
        <end position="22"/>
    </location>
</feature>
<gene>
    <name evidence="2" type="ORF">PtA15_2A859</name>
</gene>
<dbReference type="GeneID" id="77807817"/>
<feature type="chain" id="PRO_5046054794" evidence="1">
    <location>
        <begin position="23"/>
        <end position="228"/>
    </location>
</feature>
<protein>
    <submittedName>
        <fullName evidence="2">Uncharacterized protein</fullName>
    </submittedName>
</protein>
<keyword evidence="3" id="KW-1185">Reference proteome</keyword>
<dbReference type="EMBL" id="CP110422">
    <property type="protein sequence ID" value="WAQ82542.1"/>
    <property type="molecule type" value="Genomic_DNA"/>
</dbReference>
<evidence type="ECO:0000313" key="3">
    <source>
        <dbReference type="Proteomes" id="UP001164743"/>
    </source>
</evidence>
<evidence type="ECO:0000256" key="1">
    <source>
        <dbReference type="SAM" id="SignalP"/>
    </source>
</evidence>
<keyword evidence="1" id="KW-0732">Signal</keyword>
<accession>A0ABY7CIB7</accession>
<dbReference type="Proteomes" id="UP001164743">
    <property type="component" value="Chromosome 2A"/>
</dbReference>
<dbReference type="RefSeq" id="XP_053018097.1">
    <property type="nucleotide sequence ID" value="XM_053166922.1"/>
</dbReference>
<proteinExistence type="predicted"/>
<sequence length="228" mass="26084">MNSIGFLCYLLLLAHLQHRASAGYGLEKELGKIAIKGDSSEPRHVHLIDKSFDSKESSSQLEGIIPKLRRAIKNPMAYNTRKLELLEPLLDKELEASLETRYWLAVIYNPIHTRSFLTGTFGDVCDIQKRPDRARSDYISDKLSDVVWQMFRLRGKDDDELGKIATCAKAIAQVIHAKEHDANLISKLERTSREYVRELWKSGVYYKDPQNDVVHGLLKVLLTLCFQV</sequence>
<organism evidence="2 3">
    <name type="scientific">Puccinia triticina</name>
    <dbReference type="NCBI Taxonomy" id="208348"/>
    <lineage>
        <taxon>Eukaryota</taxon>
        <taxon>Fungi</taxon>
        <taxon>Dikarya</taxon>
        <taxon>Basidiomycota</taxon>
        <taxon>Pucciniomycotina</taxon>
        <taxon>Pucciniomycetes</taxon>
        <taxon>Pucciniales</taxon>
        <taxon>Pucciniaceae</taxon>
        <taxon>Puccinia</taxon>
    </lineage>
</organism>
<evidence type="ECO:0000313" key="2">
    <source>
        <dbReference type="EMBL" id="WAQ82542.1"/>
    </source>
</evidence>
<name>A0ABY7CIB7_9BASI</name>